<comment type="caution">
    <text evidence="12">The sequence shown here is derived from an EMBL/GenBank/DDBJ whole genome shotgun (WGS) entry which is preliminary data.</text>
</comment>
<feature type="transmembrane region" description="Helical" evidence="10">
    <location>
        <begin position="117"/>
        <end position="135"/>
    </location>
</feature>
<feature type="transmembrane region" description="Helical" evidence="10">
    <location>
        <begin position="85"/>
        <end position="105"/>
    </location>
</feature>
<evidence type="ECO:0000256" key="7">
    <source>
        <dbReference type="ARBA" id="ARBA00031400"/>
    </source>
</evidence>
<dbReference type="InterPro" id="IPR024791">
    <property type="entry name" value="Cyt_c/ubiquinol_Oxase_su3"/>
</dbReference>
<sequence length="221" mass="23890">MTNPGAQADTGMPEFLGGTTEADEVGATQRPKRPAAGHIPGEAGLWIFLLGDMTLFAAIMLVFLWDRRAQPDLFTQSAHQLIQPIGAVNTLVLLLSSYLVVRALAAHRAGRHTVARQLVGGAIGCAAVFAGLKAVEYTSEITAGHTPASGTFFTFYFVLAGLHLLHVLIGSALLLAWQGMLKHRRPWVRARGVVEGFASYWHMVDLLWVAIFALVYLVSAE</sequence>
<comment type="catalytic activity">
    <reaction evidence="8">
        <text>4 Fe(II)-[cytochrome c] + O2 + 8 H(+)(in) = 4 Fe(III)-[cytochrome c] + 2 H2O + 4 H(+)(out)</text>
        <dbReference type="Rhea" id="RHEA:11436"/>
        <dbReference type="Rhea" id="RHEA-COMP:10350"/>
        <dbReference type="Rhea" id="RHEA-COMP:14399"/>
        <dbReference type="ChEBI" id="CHEBI:15377"/>
        <dbReference type="ChEBI" id="CHEBI:15378"/>
        <dbReference type="ChEBI" id="CHEBI:15379"/>
        <dbReference type="ChEBI" id="CHEBI:29033"/>
        <dbReference type="ChEBI" id="CHEBI:29034"/>
        <dbReference type="EC" id="7.1.1.9"/>
    </reaction>
</comment>
<dbReference type="PANTHER" id="PTHR11403">
    <property type="entry name" value="CYTOCHROME C OXIDASE SUBUNIT III"/>
    <property type="match status" value="1"/>
</dbReference>
<dbReference type="InterPro" id="IPR000298">
    <property type="entry name" value="Cyt_c_oxidase-like_su3"/>
</dbReference>
<dbReference type="SUPFAM" id="SSF81452">
    <property type="entry name" value="Cytochrome c oxidase subunit III-like"/>
    <property type="match status" value="1"/>
</dbReference>
<feature type="domain" description="Heme-copper oxidase subunit III family profile" evidence="11">
    <location>
        <begin position="44"/>
        <end position="220"/>
    </location>
</feature>
<evidence type="ECO:0000313" key="12">
    <source>
        <dbReference type="EMBL" id="MCV7226450.1"/>
    </source>
</evidence>
<evidence type="ECO:0000256" key="4">
    <source>
        <dbReference type="ARBA" id="ARBA00022692"/>
    </source>
</evidence>
<feature type="transmembrane region" description="Helical" evidence="10">
    <location>
        <begin position="198"/>
        <end position="218"/>
    </location>
</feature>
<dbReference type="InterPro" id="IPR035973">
    <property type="entry name" value="Cyt_c_oxidase_su3-like_sf"/>
</dbReference>
<dbReference type="EMBL" id="JACKTY010000024">
    <property type="protein sequence ID" value="MCV7226450.1"/>
    <property type="molecule type" value="Genomic_DNA"/>
</dbReference>
<evidence type="ECO:0000256" key="5">
    <source>
        <dbReference type="ARBA" id="ARBA00022989"/>
    </source>
</evidence>
<dbReference type="RefSeq" id="WP_264067306.1">
    <property type="nucleotide sequence ID" value="NZ_JACKTY010000024.1"/>
</dbReference>
<evidence type="ECO:0000256" key="1">
    <source>
        <dbReference type="ARBA" id="ARBA00004141"/>
    </source>
</evidence>
<reference evidence="12 13" key="1">
    <citation type="journal article" date="2022" name="BMC Genomics">
        <title>Comparative genome analysis of mycobacteria focusing on tRNA and non-coding RNA.</title>
        <authorList>
            <person name="Behra P.R.K."/>
            <person name="Pettersson B.M.F."/>
            <person name="Ramesh M."/>
            <person name="Das S."/>
            <person name="Dasgupta S."/>
            <person name="Kirsebom L.A."/>
        </authorList>
    </citation>
    <scope>NUCLEOTIDE SEQUENCE [LARGE SCALE GENOMIC DNA]</scope>
    <source>
        <strain evidence="12 13">DSM 44078</strain>
    </source>
</reference>
<accession>A0ABT3CAE2</accession>
<evidence type="ECO:0000256" key="3">
    <source>
        <dbReference type="ARBA" id="ARBA00022347"/>
    </source>
</evidence>
<dbReference type="Gene3D" id="1.20.120.80">
    <property type="entry name" value="Cytochrome c oxidase, subunit III, four-helix bundle"/>
    <property type="match status" value="1"/>
</dbReference>
<proteinExistence type="inferred from homology"/>
<dbReference type="Pfam" id="PF00510">
    <property type="entry name" value="COX3"/>
    <property type="match status" value="1"/>
</dbReference>
<comment type="similarity">
    <text evidence="2 9">Belongs to the cytochrome c oxidase subunit 3 family.</text>
</comment>
<dbReference type="PANTHER" id="PTHR11403:SF6">
    <property type="entry name" value="NITRIC OXIDE REDUCTASE SUBUNIT E"/>
    <property type="match status" value="1"/>
</dbReference>
<evidence type="ECO:0000256" key="6">
    <source>
        <dbReference type="ARBA" id="ARBA00023136"/>
    </source>
</evidence>
<evidence type="ECO:0000256" key="2">
    <source>
        <dbReference type="ARBA" id="ARBA00010581"/>
    </source>
</evidence>
<name>A0ABT3CAE2_9MYCO</name>
<feature type="transmembrane region" description="Helical" evidence="10">
    <location>
        <begin position="43"/>
        <end position="65"/>
    </location>
</feature>
<evidence type="ECO:0000256" key="9">
    <source>
        <dbReference type="RuleBase" id="RU003376"/>
    </source>
</evidence>
<keyword evidence="5 10" id="KW-1133">Transmembrane helix</keyword>
<protein>
    <recommendedName>
        <fullName evidence="3">Probable cytochrome c oxidase subunit 3</fullName>
    </recommendedName>
    <alternativeName>
        <fullName evidence="7">Cytochrome aa3 subunit 3</fullName>
    </alternativeName>
</protein>
<dbReference type="InterPro" id="IPR013833">
    <property type="entry name" value="Cyt_c_oxidase_su3_a-hlx"/>
</dbReference>
<evidence type="ECO:0000256" key="8">
    <source>
        <dbReference type="ARBA" id="ARBA00047816"/>
    </source>
</evidence>
<evidence type="ECO:0000256" key="10">
    <source>
        <dbReference type="SAM" id="Phobius"/>
    </source>
</evidence>
<evidence type="ECO:0000313" key="13">
    <source>
        <dbReference type="Proteomes" id="UP001526201"/>
    </source>
</evidence>
<dbReference type="PROSITE" id="PS50253">
    <property type="entry name" value="COX3"/>
    <property type="match status" value="1"/>
</dbReference>
<gene>
    <name evidence="12" type="ORF">H7J73_10450</name>
</gene>
<keyword evidence="4 9" id="KW-0812">Transmembrane</keyword>
<organism evidence="12 13">
    <name type="scientific">Mycolicibacterium komossense</name>
    <dbReference type="NCBI Taxonomy" id="1779"/>
    <lineage>
        <taxon>Bacteria</taxon>
        <taxon>Bacillati</taxon>
        <taxon>Actinomycetota</taxon>
        <taxon>Actinomycetes</taxon>
        <taxon>Mycobacteriales</taxon>
        <taxon>Mycobacteriaceae</taxon>
        <taxon>Mycolicibacterium</taxon>
    </lineage>
</organism>
<dbReference type="Proteomes" id="UP001526201">
    <property type="component" value="Unassembled WGS sequence"/>
</dbReference>
<keyword evidence="13" id="KW-1185">Reference proteome</keyword>
<keyword evidence="6 10" id="KW-0472">Membrane</keyword>
<evidence type="ECO:0000259" key="11">
    <source>
        <dbReference type="PROSITE" id="PS50253"/>
    </source>
</evidence>
<comment type="subcellular location">
    <subcellularLocation>
        <location evidence="9">Cell membrane</location>
        <topology evidence="9">Multi-pass membrane protein</topology>
    </subcellularLocation>
    <subcellularLocation>
        <location evidence="1">Membrane</location>
        <topology evidence="1">Multi-pass membrane protein</topology>
    </subcellularLocation>
</comment>
<feature type="transmembrane region" description="Helical" evidence="10">
    <location>
        <begin position="155"/>
        <end position="177"/>
    </location>
</feature>